<comment type="caution">
    <text evidence="5">The sequence shown here is derived from an EMBL/GenBank/DDBJ whole genome shotgun (WGS) entry which is preliminary data.</text>
</comment>
<evidence type="ECO:0000259" key="4">
    <source>
        <dbReference type="Pfam" id="PF26168"/>
    </source>
</evidence>
<dbReference type="EMBL" id="CAUOFW020001613">
    <property type="protein sequence ID" value="CAK9146764.1"/>
    <property type="molecule type" value="Genomic_DNA"/>
</dbReference>
<accession>A0ABC8RP96</accession>
<dbReference type="GO" id="GO:0016757">
    <property type="term" value="F:glycosyltransferase activity"/>
    <property type="evidence" value="ECO:0007669"/>
    <property type="project" value="UniProtKB-KW"/>
</dbReference>
<gene>
    <name evidence="5" type="ORF">ILEXP_LOCUS14632</name>
</gene>
<reference evidence="5 6" key="1">
    <citation type="submission" date="2024-02" db="EMBL/GenBank/DDBJ databases">
        <authorList>
            <person name="Vignale AGUSTIN F."/>
            <person name="Sosa J E."/>
            <person name="Modenutti C."/>
        </authorList>
    </citation>
    <scope>NUCLEOTIDE SEQUENCE [LARGE SCALE GENOMIC DNA]</scope>
</reference>
<evidence type="ECO:0000256" key="1">
    <source>
        <dbReference type="ARBA" id="ARBA00009995"/>
    </source>
</evidence>
<protein>
    <recommendedName>
        <fullName evidence="4">Glycosyltransferase N-terminal domain-containing protein</fullName>
    </recommendedName>
</protein>
<dbReference type="AlphaFoldDB" id="A0ABC8RP96"/>
<dbReference type="SUPFAM" id="SSF53756">
    <property type="entry name" value="UDP-Glycosyltransferase/glycogen phosphorylase"/>
    <property type="match status" value="1"/>
</dbReference>
<dbReference type="PANTHER" id="PTHR48047">
    <property type="entry name" value="GLYCOSYLTRANSFERASE"/>
    <property type="match status" value="1"/>
</dbReference>
<organism evidence="5 6">
    <name type="scientific">Ilex paraguariensis</name>
    <name type="common">yerba mate</name>
    <dbReference type="NCBI Taxonomy" id="185542"/>
    <lineage>
        <taxon>Eukaryota</taxon>
        <taxon>Viridiplantae</taxon>
        <taxon>Streptophyta</taxon>
        <taxon>Embryophyta</taxon>
        <taxon>Tracheophyta</taxon>
        <taxon>Spermatophyta</taxon>
        <taxon>Magnoliopsida</taxon>
        <taxon>eudicotyledons</taxon>
        <taxon>Gunneridae</taxon>
        <taxon>Pentapetalae</taxon>
        <taxon>asterids</taxon>
        <taxon>campanulids</taxon>
        <taxon>Aquifoliales</taxon>
        <taxon>Aquifoliaceae</taxon>
        <taxon>Ilex</taxon>
    </lineage>
</organism>
<proteinExistence type="inferred from homology"/>
<name>A0ABC8RP96_9AQUA</name>
<dbReference type="InterPro" id="IPR058980">
    <property type="entry name" value="Glyco_transf_N"/>
</dbReference>
<feature type="domain" description="Glycosyltransferase N-terminal" evidence="4">
    <location>
        <begin position="8"/>
        <end position="129"/>
    </location>
</feature>
<sequence length="296" mass="33813">MEQRKENIVMFPFMAQGHIIPFLALALELEQKVYTITFVNTPLNIKKLRSSLSSTSTIRLHEIPFNSSDHGLPPRCQNTDVLPHHLITHFLTICPSLEPSFRKLLSDLIQENGGVKPLCVIGDFFFGWSAGVAHEFGVFHAIFSGRGGFGLACYYSTWLNLPHKKTDSSEFTLPDFPEAGKIHRTQLTPSYLSASDTDPSTLFQWKNLPVWSNSDGFLFNTWKAELELLKYQEFLLMEKIELVMSENERGHEIRTKACEVQEMIKDSIRDEEEFKGSSVKAMDEFFKAVLLMKENN</sequence>
<dbReference type="FunFam" id="3.40.50.2000:FF:000103">
    <property type="entry name" value="Glycosyltransferase"/>
    <property type="match status" value="1"/>
</dbReference>
<dbReference type="Pfam" id="PF26168">
    <property type="entry name" value="Glyco_transf_N"/>
    <property type="match status" value="1"/>
</dbReference>
<dbReference type="PANTHER" id="PTHR48047:SF61">
    <property type="entry name" value="OS04G0273600 PROTEIN"/>
    <property type="match status" value="1"/>
</dbReference>
<keyword evidence="6" id="KW-1185">Reference proteome</keyword>
<evidence type="ECO:0000256" key="3">
    <source>
        <dbReference type="ARBA" id="ARBA00022679"/>
    </source>
</evidence>
<evidence type="ECO:0000256" key="2">
    <source>
        <dbReference type="ARBA" id="ARBA00022676"/>
    </source>
</evidence>
<evidence type="ECO:0000313" key="6">
    <source>
        <dbReference type="Proteomes" id="UP001642360"/>
    </source>
</evidence>
<dbReference type="Proteomes" id="UP001642360">
    <property type="component" value="Unassembled WGS sequence"/>
</dbReference>
<keyword evidence="2" id="KW-0328">Glycosyltransferase</keyword>
<comment type="similarity">
    <text evidence="1">Belongs to the UDP-glycosyltransferase family.</text>
</comment>
<evidence type="ECO:0000313" key="5">
    <source>
        <dbReference type="EMBL" id="CAK9146764.1"/>
    </source>
</evidence>
<keyword evidence="3" id="KW-0808">Transferase</keyword>
<dbReference type="Gene3D" id="3.40.50.2000">
    <property type="entry name" value="Glycogen Phosphorylase B"/>
    <property type="match status" value="1"/>
</dbReference>